<dbReference type="EMBL" id="CP074694">
    <property type="protein sequence ID" value="QVL34436.1"/>
    <property type="molecule type" value="Genomic_DNA"/>
</dbReference>
<protein>
    <submittedName>
        <fullName evidence="1">Sulfotransferase</fullName>
    </submittedName>
</protein>
<organism evidence="1 2">
    <name type="scientific">Telmatocola sphagniphila</name>
    <dbReference type="NCBI Taxonomy" id="1123043"/>
    <lineage>
        <taxon>Bacteria</taxon>
        <taxon>Pseudomonadati</taxon>
        <taxon>Planctomycetota</taxon>
        <taxon>Planctomycetia</taxon>
        <taxon>Gemmatales</taxon>
        <taxon>Gemmataceae</taxon>
    </lineage>
</organism>
<dbReference type="RefSeq" id="WP_213499425.1">
    <property type="nucleotide sequence ID" value="NZ_CP074694.1"/>
</dbReference>
<name>A0A8E6F0E2_9BACT</name>
<keyword evidence="2" id="KW-1185">Reference proteome</keyword>
<dbReference type="Gene3D" id="3.40.50.300">
    <property type="entry name" value="P-loop containing nucleotide triphosphate hydrolases"/>
    <property type="match status" value="1"/>
</dbReference>
<accession>A0A8E6F0E2</accession>
<dbReference type="InterPro" id="IPR027417">
    <property type="entry name" value="P-loop_NTPase"/>
</dbReference>
<dbReference type="InterPro" id="IPR052736">
    <property type="entry name" value="Stf3_sulfotransferase"/>
</dbReference>
<dbReference type="Pfam" id="PF13469">
    <property type="entry name" value="Sulfotransfer_3"/>
    <property type="match status" value="1"/>
</dbReference>
<reference evidence="1" key="1">
    <citation type="submission" date="2021-05" db="EMBL/GenBank/DDBJ databases">
        <title>Complete genome sequence of the cellulolytic planctomycete Telmatocola sphagniphila SP2T and characterization of the first cellulase from planctomycetes.</title>
        <authorList>
            <person name="Rakitin A.L."/>
            <person name="Beletsky A.V."/>
            <person name="Naumoff D.G."/>
            <person name="Kulichevskaya I.S."/>
            <person name="Mardanov A.V."/>
            <person name="Ravin N.V."/>
            <person name="Dedysh S.N."/>
        </authorList>
    </citation>
    <scope>NUCLEOTIDE SEQUENCE</scope>
    <source>
        <strain evidence="1">SP2T</strain>
    </source>
</reference>
<proteinExistence type="predicted"/>
<dbReference type="SUPFAM" id="SSF52540">
    <property type="entry name" value="P-loop containing nucleoside triphosphate hydrolases"/>
    <property type="match status" value="1"/>
</dbReference>
<dbReference type="PANTHER" id="PTHR36451:SF1">
    <property type="entry name" value="OMEGA-HYDROXY-BETA-DIHYDROMENAQUINONE-9 SULFOTRANSFERASE STF3"/>
    <property type="match status" value="1"/>
</dbReference>
<dbReference type="KEGG" id="tsph:KIH39_11165"/>
<dbReference type="PANTHER" id="PTHR36451">
    <property type="entry name" value="PAPS-DEPENDENT SULFOTRANSFERASE STF3"/>
    <property type="match status" value="1"/>
</dbReference>
<gene>
    <name evidence="1" type="ORF">KIH39_11165</name>
</gene>
<evidence type="ECO:0000313" key="2">
    <source>
        <dbReference type="Proteomes" id="UP000676194"/>
    </source>
</evidence>
<dbReference type="Proteomes" id="UP000676194">
    <property type="component" value="Chromosome"/>
</dbReference>
<evidence type="ECO:0000313" key="1">
    <source>
        <dbReference type="EMBL" id="QVL34436.1"/>
    </source>
</evidence>
<sequence>MTTSVSAPRVNPRPKPSVGKDSPFYVSPTLDYLSRLVTRFPNLWLRLGSLESSLLAPRLSRINITQPIYICGLARSGSTLLHEILSSHSSVGTHRIKDYPFISTPYWWRTATAFNRATSLRERPHRDTMMVSSESPDAIEEMLWMAFFPQGHNPQIDNRLTARERNPKFDSYYQNHLRKLLLAEKATRYVAKANYHIARLEYLLQLFPDARFVIPVRSPISHIGSLARQHEWFSQGHRQVPQSLAVMQRSGHFEFGLDRRPIHLGNSELLQQIRRAWESGEETLGWSIYWDMVYRYLADLLDSHEGVRKASLVVRFDELCEEPQRVLKDVFEHCRLTDYLTILDKYVPTIHRPNYYESPFSPSDLAQIRNQTDQTAERWGCPKRNVDPK</sequence>
<dbReference type="AlphaFoldDB" id="A0A8E6F0E2"/>